<dbReference type="Pfam" id="PF10006">
    <property type="entry name" value="DUF2249"/>
    <property type="match status" value="1"/>
</dbReference>
<gene>
    <name evidence="2" type="ORF">EUU22_09745</name>
</gene>
<accession>A0A4Q2T8H6</accession>
<dbReference type="InterPro" id="IPR018720">
    <property type="entry name" value="DUF2249"/>
</dbReference>
<organism evidence="2 3">
    <name type="scientific">Ciceribacter ferrooxidans</name>
    <dbReference type="NCBI Taxonomy" id="2509717"/>
    <lineage>
        <taxon>Bacteria</taxon>
        <taxon>Pseudomonadati</taxon>
        <taxon>Pseudomonadota</taxon>
        <taxon>Alphaproteobacteria</taxon>
        <taxon>Hyphomicrobiales</taxon>
        <taxon>Rhizobiaceae</taxon>
        <taxon>Ciceribacter</taxon>
    </lineage>
</organism>
<dbReference type="Proteomes" id="UP000291088">
    <property type="component" value="Unassembled WGS sequence"/>
</dbReference>
<feature type="domain" description="DUF2249" evidence="1">
    <location>
        <begin position="10"/>
        <end position="78"/>
    </location>
</feature>
<dbReference type="EMBL" id="SDVB01000196">
    <property type="protein sequence ID" value="RYC15307.1"/>
    <property type="molecule type" value="Genomic_DNA"/>
</dbReference>
<protein>
    <submittedName>
        <fullName evidence="2">DUF2249 domain-containing protein</fullName>
    </submittedName>
</protein>
<sequence>MSDAISKPQIDVRTIPPHLRHPAIFEMVGSLKLGDSFIVVADHAPRPLHYHLETRYPGQFSWDYIEEGPDVWRVEIGRVNAHVEDHVCTCGGH</sequence>
<reference evidence="2 3" key="1">
    <citation type="submission" date="2019-01" db="EMBL/GenBank/DDBJ databases">
        <authorList>
            <person name="Deng T."/>
        </authorList>
    </citation>
    <scope>NUCLEOTIDE SEQUENCE [LARGE SCALE GENOMIC DNA]</scope>
    <source>
        <strain evidence="2 3">F8825</strain>
    </source>
</reference>
<dbReference type="AlphaFoldDB" id="A0A4Q2T8H6"/>
<name>A0A4Q2T8H6_9HYPH</name>
<dbReference type="OrthoDB" id="8451629at2"/>
<proteinExistence type="predicted"/>
<evidence type="ECO:0000313" key="3">
    <source>
        <dbReference type="Proteomes" id="UP000291088"/>
    </source>
</evidence>
<comment type="caution">
    <text evidence="2">The sequence shown here is derived from an EMBL/GenBank/DDBJ whole genome shotgun (WGS) entry which is preliminary data.</text>
</comment>
<evidence type="ECO:0000313" key="2">
    <source>
        <dbReference type="EMBL" id="RYC15307.1"/>
    </source>
</evidence>
<evidence type="ECO:0000259" key="1">
    <source>
        <dbReference type="Pfam" id="PF10006"/>
    </source>
</evidence>
<keyword evidence="3" id="KW-1185">Reference proteome</keyword>
<dbReference type="RefSeq" id="WP_129331836.1">
    <property type="nucleotide sequence ID" value="NZ_SDVB01000196.1"/>
</dbReference>